<feature type="domain" description="MurNAc-LAA" evidence="6">
    <location>
        <begin position="85"/>
        <end position="241"/>
    </location>
</feature>
<accession>A0A7I9VHN0</accession>
<feature type="region of interest" description="Disordered" evidence="4">
    <location>
        <begin position="133"/>
        <end position="155"/>
    </location>
</feature>
<comment type="caution">
    <text evidence="7">The sequence shown here is derived from an EMBL/GenBank/DDBJ whole genome shotgun (WGS) entry which is preliminary data.</text>
</comment>
<dbReference type="InterPro" id="IPR050695">
    <property type="entry name" value="N-acetylmuramoyl_amidase_3"/>
</dbReference>
<evidence type="ECO:0000313" key="8">
    <source>
        <dbReference type="Proteomes" id="UP000503640"/>
    </source>
</evidence>
<dbReference type="GO" id="GO:0008745">
    <property type="term" value="F:N-acetylmuramoyl-L-alanine amidase activity"/>
    <property type="evidence" value="ECO:0007669"/>
    <property type="project" value="UniProtKB-EC"/>
</dbReference>
<gene>
    <name evidence="7" type="ORF">AMYX_06320</name>
</gene>
<dbReference type="CDD" id="cd02696">
    <property type="entry name" value="MurNAc-LAA"/>
    <property type="match status" value="1"/>
</dbReference>
<dbReference type="FunFam" id="3.40.630.40:FF:000005">
    <property type="entry name" value="N-acetylmuramoyl-L-alanine amidase (AmiA)"/>
    <property type="match status" value="1"/>
</dbReference>
<evidence type="ECO:0000256" key="4">
    <source>
        <dbReference type="SAM" id="MobiDB-lite"/>
    </source>
</evidence>
<dbReference type="RefSeq" id="WP_235969428.1">
    <property type="nucleotide sequence ID" value="NZ_BJTG01000002.1"/>
</dbReference>
<dbReference type="SUPFAM" id="SSF53187">
    <property type="entry name" value="Zn-dependent exopeptidases"/>
    <property type="match status" value="1"/>
</dbReference>
<evidence type="ECO:0000256" key="1">
    <source>
        <dbReference type="ARBA" id="ARBA00001561"/>
    </source>
</evidence>
<evidence type="ECO:0000256" key="5">
    <source>
        <dbReference type="SAM" id="SignalP"/>
    </source>
</evidence>
<feature type="signal peptide" evidence="5">
    <location>
        <begin position="1"/>
        <end position="18"/>
    </location>
</feature>
<keyword evidence="3" id="KW-0378">Hydrolase</keyword>
<protein>
    <recommendedName>
        <fullName evidence="2">N-acetylmuramoyl-L-alanine amidase</fullName>
        <ecNumber evidence="2">3.5.1.28</ecNumber>
    </recommendedName>
</protein>
<feature type="compositionally biased region" description="Basic and acidic residues" evidence="4">
    <location>
        <begin position="136"/>
        <end position="151"/>
    </location>
</feature>
<name>A0A7I9VHN0_9BACT</name>
<proteinExistence type="predicted"/>
<dbReference type="EMBL" id="BJTG01000002">
    <property type="protein sequence ID" value="GEJ55891.1"/>
    <property type="molecule type" value="Genomic_DNA"/>
</dbReference>
<dbReference type="Proteomes" id="UP000503640">
    <property type="component" value="Unassembled WGS sequence"/>
</dbReference>
<dbReference type="GO" id="GO:0030288">
    <property type="term" value="C:outer membrane-bounded periplasmic space"/>
    <property type="evidence" value="ECO:0007669"/>
    <property type="project" value="TreeGrafter"/>
</dbReference>
<sequence>MLRALFLLTLLSARAAAAAPEPAFVVVVDPGHGGEKDGAVGPSGLREKDLTLQIARRVAARLAAQGGRAVLTRDADRAVPLAARAALANARQADLFVSIHLNAMPGPARGRAHGVETYFLSADASDASATAVAARENADRLAGEPEPDPRDPVSGILQDLADKDALSESSRLAYAVHERLVHGLGAEDRGVKQAPFYVLAGARMPAVLLEVGFVSNAAEARRLATPAYQDQVARAIAEGVAAWRSALAAR</sequence>
<dbReference type="PANTHER" id="PTHR30404:SF0">
    <property type="entry name" value="N-ACETYLMURAMOYL-L-ALANINE AMIDASE AMIC"/>
    <property type="match status" value="1"/>
</dbReference>
<evidence type="ECO:0000313" key="7">
    <source>
        <dbReference type="EMBL" id="GEJ55891.1"/>
    </source>
</evidence>
<dbReference type="Pfam" id="PF01520">
    <property type="entry name" value="Amidase_3"/>
    <property type="match status" value="1"/>
</dbReference>
<feature type="chain" id="PRO_5029491270" description="N-acetylmuramoyl-L-alanine amidase" evidence="5">
    <location>
        <begin position="19"/>
        <end position="250"/>
    </location>
</feature>
<dbReference type="GO" id="GO:0009253">
    <property type="term" value="P:peptidoglycan catabolic process"/>
    <property type="evidence" value="ECO:0007669"/>
    <property type="project" value="InterPro"/>
</dbReference>
<comment type="catalytic activity">
    <reaction evidence="1">
        <text>Hydrolyzes the link between N-acetylmuramoyl residues and L-amino acid residues in certain cell-wall glycopeptides.</text>
        <dbReference type="EC" id="3.5.1.28"/>
    </reaction>
</comment>
<reference evidence="8" key="1">
    <citation type="journal article" date="2020" name="Appl. Environ. Microbiol.">
        <title>Diazotrophic Anaeromyxobacter Isolates from Soils.</title>
        <authorList>
            <person name="Masuda Y."/>
            <person name="Yamanaka H."/>
            <person name="Xu Z.X."/>
            <person name="Shiratori Y."/>
            <person name="Aono T."/>
            <person name="Amachi S."/>
            <person name="Senoo K."/>
            <person name="Itoh H."/>
        </authorList>
    </citation>
    <scope>NUCLEOTIDE SEQUENCE [LARGE SCALE GENOMIC DNA]</scope>
    <source>
        <strain evidence="8">R267</strain>
    </source>
</reference>
<evidence type="ECO:0000259" key="6">
    <source>
        <dbReference type="SMART" id="SM00646"/>
    </source>
</evidence>
<evidence type="ECO:0000256" key="3">
    <source>
        <dbReference type="ARBA" id="ARBA00022801"/>
    </source>
</evidence>
<keyword evidence="5" id="KW-0732">Signal</keyword>
<dbReference type="Gene3D" id="3.40.630.40">
    <property type="entry name" value="Zn-dependent exopeptidases"/>
    <property type="match status" value="1"/>
</dbReference>
<dbReference type="SMART" id="SM00646">
    <property type="entry name" value="Ami_3"/>
    <property type="match status" value="1"/>
</dbReference>
<dbReference type="AlphaFoldDB" id="A0A7I9VHN0"/>
<dbReference type="EC" id="3.5.1.28" evidence="2"/>
<keyword evidence="8" id="KW-1185">Reference proteome</keyword>
<dbReference type="PANTHER" id="PTHR30404">
    <property type="entry name" value="N-ACETYLMURAMOYL-L-ALANINE AMIDASE"/>
    <property type="match status" value="1"/>
</dbReference>
<dbReference type="InterPro" id="IPR002508">
    <property type="entry name" value="MurNAc-LAA_cat"/>
</dbReference>
<evidence type="ECO:0000256" key="2">
    <source>
        <dbReference type="ARBA" id="ARBA00011901"/>
    </source>
</evidence>
<organism evidence="7 8">
    <name type="scientific">Anaeromyxobacter diazotrophicus</name>
    <dbReference type="NCBI Taxonomy" id="2590199"/>
    <lineage>
        <taxon>Bacteria</taxon>
        <taxon>Pseudomonadati</taxon>
        <taxon>Myxococcota</taxon>
        <taxon>Myxococcia</taxon>
        <taxon>Myxococcales</taxon>
        <taxon>Cystobacterineae</taxon>
        <taxon>Anaeromyxobacteraceae</taxon>
        <taxon>Anaeromyxobacter</taxon>
    </lineage>
</organism>